<evidence type="ECO:0000259" key="1">
    <source>
        <dbReference type="Pfam" id="PF01261"/>
    </source>
</evidence>
<dbReference type="Gene3D" id="3.20.20.150">
    <property type="entry name" value="Divalent-metal-dependent TIM barrel enzymes"/>
    <property type="match status" value="1"/>
</dbReference>
<dbReference type="InterPro" id="IPR036237">
    <property type="entry name" value="Xyl_isomerase-like_sf"/>
</dbReference>
<sequence>PRISPDLSAVKDLLNSLHLKVHSLHAPFSGVNIASLDEEERKNSLEHIKKSMESCSEIEGEIVIIHPFSTETSGDDQSYLRAKNKTEDSLCTLATFAEKLGIKLAVENMTGKRRVGSDISELIELVTKINNPCLGLCLDTGHSFVGKEDVDLSKNVLECGRNLFALHIQDTDGKKDRHWLPGQGIINWAQFMKDLVSIDYQGVLTLEISGSPEFAERNVDHILPKAMESIKNVLKLRESIGRRRS</sequence>
<feature type="domain" description="Xylose isomerase-like TIM barrel" evidence="1">
    <location>
        <begin position="7"/>
        <end position="221"/>
    </location>
</feature>
<feature type="non-terminal residue" evidence="2">
    <location>
        <position position="1"/>
    </location>
</feature>
<evidence type="ECO:0000313" key="2">
    <source>
        <dbReference type="EMBL" id="GAG01570.1"/>
    </source>
</evidence>
<protein>
    <recommendedName>
        <fullName evidence="1">Xylose isomerase-like TIM barrel domain-containing protein</fullName>
    </recommendedName>
</protein>
<dbReference type="InterPro" id="IPR013022">
    <property type="entry name" value="Xyl_isomerase-like_TIM-brl"/>
</dbReference>
<reference evidence="2" key="1">
    <citation type="journal article" date="2014" name="Front. Microbiol.">
        <title>High frequency of phylogenetically diverse reductive dehalogenase-homologous genes in deep subseafloor sedimentary metagenomes.</title>
        <authorList>
            <person name="Kawai M."/>
            <person name="Futagami T."/>
            <person name="Toyoda A."/>
            <person name="Takaki Y."/>
            <person name="Nishi S."/>
            <person name="Hori S."/>
            <person name="Arai W."/>
            <person name="Tsubouchi T."/>
            <person name="Morono Y."/>
            <person name="Uchiyama I."/>
            <person name="Ito T."/>
            <person name="Fujiyama A."/>
            <person name="Inagaki F."/>
            <person name="Takami H."/>
        </authorList>
    </citation>
    <scope>NUCLEOTIDE SEQUENCE</scope>
    <source>
        <strain evidence="2">Expedition CK06-06</strain>
    </source>
</reference>
<comment type="caution">
    <text evidence="2">The sequence shown here is derived from an EMBL/GenBank/DDBJ whole genome shotgun (WGS) entry which is preliminary data.</text>
</comment>
<dbReference type="EMBL" id="BARS01027841">
    <property type="protein sequence ID" value="GAG01570.1"/>
    <property type="molecule type" value="Genomic_DNA"/>
</dbReference>
<dbReference type="SUPFAM" id="SSF51658">
    <property type="entry name" value="Xylose isomerase-like"/>
    <property type="match status" value="1"/>
</dbReference>
<gene>
    <name evidence="2" type="ORF">S01H1_43687</name>
</gene>
<proteinExistence type="predicted"/>
<dbReference type="Pfam" id="PF01261">
    <property type="entry name" value="AP_endonuc_2"/>
    <property type="match status" value="1"/>
</dbReference>
<dbReference type="InterPro" id="IPR050312">
    <property type="entry name" value="IolE/XylAMocC-like"/>
</dbReference>
<organism evidence="2">
    <name type="scientific">marine sediment metagenome</name>
    <dbReference type="NCBI Taxonomy" id="412755"/>
    <lineage>
        <taxon>unclassified sequences</taxon>
        <taxon>metagenomes</taxon>
        <taxon>ecological metagenomes</taxon>
    </lineage>
</organism>
<name>X0U7Q1_9ZZZZ</name>
<dbReference type="AlphaFoldDB" id="X0U7Q1"/>
<dbReference type="PANTHER" id="PTHR12110">
    <property type="entry name" value="HYDROXYPYRUVATE ISOMERASE"/>
    <property type="match status" value="1"/>
</dbReference>
<accession>X0U7Q1</accession>